<organism evidence="3">
    <name type="scientific">bioreactor metagenome</name>
    <dbReference type="NCBI Taxonomy" id="1076179"/>
    <lineage>
        <taxon>unclassified sequences</taxon>
        <taxon>metagenomes</taxon>
        <taxon>ecological metagenomes</taxon>
    </lineage>
</organism>
<keyword evidence="2" id="KW-0472">Membrane</keyword>
<protein>
    <submittedName>
        <fullName evidence="3">Uncharacterized protein</fullName>
    </submittedName>
</protein>
<dbReference type="AlphaFoldDB" id="A0A645GUS7"/>
<feature type="region of interest" description="Disordered" evidence="1">
    <location>
        <begin position="154"/>
        <end position="173"/>
    </location>
</feature>
<evidence type="ECO:0000256" key="1">
    <source>
        <dbReference type="SAM" id="MobiDB-lite"/>
    </source>
</evidence>
<keyword evidence="2" id="KW-1133">Transmembrane helix</keyword>
<evidence type="ECO:0000313" key="3">
    <source>
        <dbReference type="EMBL" id="MPN30006.1"/>
    </source>
</evidence>
<sequence length="173" mass="18473">MDTMLHRPEYLHVILNHLPVVGLGVSSIALLIAVLAKSRGATIGCLLLVAIMAASVWPVTETGESAYNRIRAVADPVGATLLKKHMATADKWAWLFYVTALAAAAGLFVAWKRPRFTNIAAALILALSIASLTAGIAMAQIGGEVRHPEFRPGTNIIPEGVSPQHEHENGDEH</sequence>
<dbReference type="EMBL" id="VSSQ01080963">
    <property type="protein sequence ID" value="MPN30006.1"/>
    <property type="molecule type" value="Genomic_DNA"/>
</dbReference>
<gene>
    <name evidence="3" type="ORF">SDC9_177463</name>
</gene>
<keyword evidence="2" id="KW-0812">Transmembrane</keyword>
<reference evidence="3" key="1">
    <citation type="submission" date="2019-08" db="EMBL/GenBank/DDBJ databases">
        <authorList>
            <person name="Kucharzyk K."/>
            <person name="Murdoch R.W."/>
            <person name="Higgins S."/>
            <person name="Loffler F."/>
        </authorList>
    </citation>
    <scope>NUCLEOTIDE SEQUENCE</scope>
</reference>
<feature type="transmembrane region" description="Helical" evidence="2">
    <location>
        <begin position="14"/>
        <end position="36"/>
    </location>
</feature>
<comment type="caution">
    <text evidence="3">The sequence shown here is derived from an EMBL/GenBank/DDBJ whole genome shotgun (WGS) entry which is preliminary data.</text>
</comment>
<feature type="transmembrane region" description="Helical" evidence="2">
    <location>
        <begin position="43"/>
        <end position="60"/>
    </location>
</feature>
<name>A0A645GUS7_9ZZZZ</name>
<proteinExistence type="predicted"/>
<evidence type="ECO:0000256" key="2">
    <source>
        <dbReference type="SAM" id="Phobius"/>
    </source>
</evidence>
<accession>A0A645GUS7</accession>
<feature type="compositionally biased region" description="Basic and acidic residues" evidence="1">
    <location>
        <begin position="164"/>
        <end position="173"/>
    </location>
</feature>
<feature type="transmembrane region" description="Helical" evidence="2">
    <location>
        <begin position="118"/>
        <end position="141"/>
    </location>
</feature>
<feature type="transmembrane region" description="Helical" evidence="2">
    <location>
        <begin position="92"/>
        <end position="111"/>
    </location>
</feature>